<accession>A0ABP0QCN5</accession>
<organism evidence="5 6">
    <name type="scientific">Durusdinium trenchii</name>
    <dbReference type="NCBI Taxonomy" id="1381693"/>
    <lineage>
        <taxon>Eukaryota</taxon>
        <taxon>Sar</taxon>
        <taxon>Alveolata</taxon>
        <taxon>Dinophyceae</taxon>
        <taxon>Suessiales</taxon>
        <taxon>Symbiodiniaceae</taxon>
        <taxon>Durusdinium</taxon>
    </lineage>
</organism>
<dbReference type="PANTHER" id="PTHR31906">
    <property type="entry name" value="PLASTID-LIPID-ASSOCIATED PROTEIN 4, CHLOROPLASTIC-RELATED"/>
    <property type="match status" value="1"/>
</dbReference>
<protein>
    <recommendedName>
        <fullName evidence="4">Plastid lipid-associated protein/fibrillin conserved domain-containing protein</fullName>
    </recommendedName>
</protein>
<evidence type="ECO:0000313" key="6">
    <source>
        <dbReference type="Proteomes" id="UP001642484"/>
    </source>
</evidence>
<feature type="region of interest" description="Disordered" evidence="3">
    <location>
        <begin position="284"/>
        <end position="339"/>
    </location>
</feature>
<keyword evidence="6" id="KW-1185">Reference proteome</keyword>
<evidence type="ECO:0000256" key="1">
    <source>
        <dbReference type="ARBA" id="ARBA00004474"/>
    </source>
</evidence>
<evidence type="ECO:0000259" key="4">
    <source>
        <dbReference type="Pfam" id="PF04755"/>
    </source>
</evidence>
<evidence type="ECO:0000313" key="5">
    <source>
        <dbReference type="EMBL" id="CAK9086008.1"/>
    </source>
</evidence>
<keyword evidence="2" id="KW-0934">Plastid</keyword>
<evidence type="ECO:0000256" key="2">
    <source>
        <dbReference type="ARBA" id="ARBA00022640"/>
    </source>
</evidence>
<gene>
    <name evidence="5" type="ORF">CCMP2556_LOCUS41712</name>
</gene>
<feature type="domain" description="Plastid lipid-associated protein/fibrillin conserved" evidence="4">
    <location>
        <begin position="92"/>
        <end position="289"/>
    </location>
</feature>
<reference evidence="5 6" key="1">
    <citation type="submission" date="2024-02" db="EMBL/GenBank/DDBJ databases">
        <authorList>
            <person name="Chen Y."/>
            <person name="Shah S."/>
            <person name="Dougan E. K."/>
            <person name="Thang M."/>
            <person name="Chan C."/>
        </authorList>
    </citation>
    <scope>NUCLEOTIDE SEQUENCE [LARGE SCALE GENOMIC DNA]</scope>
</reference>
<name>A0ABP0QCN5_9DINO</name>
<comment type="caution">
    <text evidence="5">The sequence shown here is derived from an EMBL/GenBank/DDBJ whole genome shotgun (WGS) entry which is preliminary data.</text>
</comment>
<dbReference type="InterPro" id="IPR006843">
    <property type="entry name" value="PAP/fibrillin_dom"/>
</dbReference>
<sequence length="345" mass="37329">MGIPPAAMSELGGLTVACRDFGPVPTQRRAPALFQRKAPLRGPKQSGLGWAVMAGAGSAAASACHAWRCKPQRAQRTRTVVTCAAGGANAAELKSELLEILAGENWDASRVEAAQRVEDLVQALIETYESSKVPDQEAQRLLEGRWQLLSTFTPGQAAANLFSLKSWQEYVFGKGPSPVQAAAFTNNAVQKVYQVLDLSVSPKRWYNVIDATPAGIICLEADLTSQDADVRFQWTGGQIIVKRPPWSQEDLPKPIRLPYPVPFALLGDRARGIFETAYLDEDLRGARPDSSKTSPAKPGPSPGPGLDVRHDKHVPTKSSMANGRNMMPPASNGFGPHVDGVQWWK</sequence>
<evidence type="ECO:0000256" key="3">
    <source>
        <dbReference type="SAM" id="MobiDB-lite"/>
    </source>
</evidence>
<comment type="subcellular location">
    <subcellularLocation>
        <location evidence="1">Plastid</location>
    </subcellularLocation>
</comment>
<dbReference type="InterPro" id="IPR039633">
    <property type="entry name" value="PAP"/>
</dbReference>
<dbReference type="Pfam" id="PF04755">
    <property type="entry name" value="PAP_fibrillin"/>
    <property type="match status" value="1"/>
</dbReference>
<proteinExistence type="predicted"/>
<dbReference type="Proteomes" id="UP001642484">
    <property type="component" value="Unassembled WGS sequence"/>
</dbReference>
<dbReference type="EMBL" id="CAXAMN010024361">
    <property type="protein sequence ID" value="CAK9086008.1"/>
    <property type="molecule type" value="Genomic_DNA"/>
</dbReference>